<evidence type="ECO:0000313" key="4">
    <source>
        <dbReference type="Proteomes" id="UP000602381"/>
    </source>
</evidence>
<name>A0ABQ2LBK0_9PROT</name>
<dbReference type="GO" id="GO:0016740">
    <property type="term" value="F:transferase activity"/>
    <property type="evidence" value="ECO:0007669"/>
    <property type="project" value="UniProtKB-KW"/>
</dbReference>
<reference evidence="4" key="1">
    <citation type="journal article" date="2019" name="Int. J. Syst. Evol. Microbiol.">
        <title>The Global Catalogue of Microorganisms (GCM) 10K type strain sequencing project: providing services to taxonomists for standard genome sequencing and annotation.</title>
        <authorList>
            <consortium name="The Broad Institute Genomics Platform"/>
            <consortium name="The Broad Institute Genome Sequencing Center for Infectious Disease"/>
            <person name="Wu L."/>
            <person name="Ma J."/>
        </authorList>
    </citation>
    <scope>NUCLEOTIDE SEQUENCE [LARGE SCALE GENOMIC DNA]</scope>
    <source>
        <strain evidence="4">JCM 17843</strain>
    </source>
</reference>
<dbReference type="Pfam" id="PF13692">
    <property type="entry name" value="Glyco_trans_1_4"/>
    <property type="match status" value="1"/>
</dbReference>
<protein>
    <submittedName>
        <fullName evidence="3">Glycosyl transferase</fullName>
    </submittedName>
</protein>
<dbReference type="SUPFAM" id="SSF53756">
    <property type="entry name" value="UDP-Glycosyltransferase/glycogen phosphorylase"/>
    <property type="match status" value="1"/>
</dbReference>
<keyword evidence="4" id="KW-1185">Reference proteome</keyword>
<comment type="caution">
    <text evidence="3">The sequence shown here is derived from an EMBL/GenBank/DDBJ whole genome shotgun (WGS) entry which is preliminary data.</text>
</comment>
<dbReference type="RefSeq" id="WP_150005799.1">
    <property type="nucleotide sequence ID" value="NZ_BMOV01000003.1"/>
</dbReference>
<evidence type="ECO:0000256" key="2">
    <source>
        <dbReference type="ARBA" id="ARBA00022679"/>
    </source>
</evidence>
<dbReference type="PANTHER" id="PTHR12526:SF510">
    <property type="entry name" value="D-INOSITOL 3-PHOSPHATE GLYCOSYLTRANSFERASE"/>
    <property type="match status" value="1"/>
</dbReference>
<accession>A0ABQ2LBK0</accession>
<organism evidence="3 4">
    <name type="scientific">Iodidimonas muriae</name>
    <dbReference type="NCBI Taxonomy" id="261467"/>
    <lineage>
        <taxon>Bacteria</taxon>
        <taxon>Pseudomonadati</taxon>
        <taxon>Pseudomonadota</taxon>
        <taxon>Alphaproteobacteria</taxon>
        <taxon>Iodidimonadales</taxon>
        <taxon>Iodidimonadaceae</taxon>
        <taxon>Iodidimonas</taxon>
    </lineage>
</organism>
<sequence>MTLHPLNIAAFTGGQSVPSARFRVRQYIEPLKNFAYRVDEFPSKAGQYPPEMQWKRPFWLAQNLIERLPSVLKSRRYDLILFQRELVSTLLTLEPYFAGPRILDVDDAIWLHKRGGFAAKLAQRCEAVICGNSFLQSYFGDLGCQTFLLPTAVDTKRFSPKSDEGTEALVIGWSGSSGNLIQLERLEPALATVLETYKSAKLRVICDRPPNFKNLSSEKVEFIRWSPDIEVVALQDLSVGLMPIEDTDWSRGKCSYKMLTYMACGLPVVVSPVGMNAEVLALGDIGFGARSHAEWIEGLDTLLADQTLRARMGETGRKLAVQNFSLDHLSVRLADIFRSVSG</sequence>
<keyword evidence="1" id="KW-0328">Glycosyltransferase</keyword>
<evidence type="ECO:0000313" key="3">
    <source>
        <dbReference type="EMBL" id="GGO09313.1"/>
    </source>
</evidence>
<dbReference type="Proteomes" id="UP000602381">
    <property type="component" value="Unassembled WGS sequence"/>
</dbReference>
<gene>
    <name evidence="3" type="ORF">GCM10007972_10710</name>
</gene>
<dbReference type="CDD" id="cd03801">
    <property type="entry name" value="GT4_PimA-like"/>
    <property type="match status" value="1"/>
</dbReference>
<keyword evidence="2 3" id="KW-0808">Transferase</keyword>
<dbReference type="EMBL" id="BMOV01000003">
    <property type="protein sequence ID" value="GGO09313.1"/>
    <property type="molecule type" value="Genomic_DNA"/>
</dbReference>
<evidence type="ECO:0000256" key="1">
    <source>
        <dbReference type="ARBA" id="ARBA00022676"/>
    </source>
</evidence>
<dbReference type="Gene3D" id="3.40.50.2000">
    <property type="entry name" value="Glycogen Phosphorylase B"/>
    <property type="match status" value="1"/>
</dbReference>
<dbReference type="PANTHER" id="PTHR12526">
    <property type="entry name" value="GLYCOSYLTRANSFERASE"/>
    <property type="match status" value="1"/>
</dbReference>
<proteinExistence type="predicted"/>